<dbReference type="PROSITE" id="PS50106">
    <property type="entry name" value="PDZ"/>
    <property type="match status" value="1"/>
</dbReference>
<evidence type="ECO:0000256" key="7">
    <source>
        <dbReference type="ARBA" id="ARBA00022833"/>
    </source>
</evidence>
<dbReference type="InterPro" id="IPR004387">
    <property type="entry name" value="Pept_M50_Zn"/>
</dbReference>
<evidence type="ECO:0000256" key="4">
    <source>
        <dbReference type="ARBA" id="ARBA00022670"/>
    </source>
</evidence>
<dbReference type="GO" id="GO:0004222">
    <property type="term" value="F:metalloendopeptidase activity"/>
    <property type="evidence" value="ECO:0007669"/>
    <property type="project" value="InterPro"/>
</dbReference>
<evidence type="ECO:0000256" key="1">
    <source>
        <dbReference type="ARBA" id="ARBA00001947"/>
    </source>
</evidence>
<dbReference type="Proteomes" id="UP001317532">
    <property type="component" value="Chromosome"/>
</dbReference>
<feature type="transmembrane region" description="Helical" evidence="11">
    <location>
        <begin position="6"/>
        <end position="27"/>
    </location>
</feature>
<sequence>MTPEKLIVFLLTLSVLVILHEYGHFLLARRNGVRVTDFALGMGPTLLKWTSKRSGTNYRLNLLPIGGYCQMRGEDGKSNEAEQQRAFRGGHEYDADNFQAKTPLQRLSIVLAGPIMNFIVALVLLIGGAIAFGIPGAAPSTQIFQLLPGQPADRAGLRSGDRIVAVNGRAMTDGNVLVDTIHHSTGKLLHVEYVRDGVTRAVDVTPVRAKSPDGTMEGHLGFTPATLPHRVAPPEAVSYAVSYFTFVVKSTLGSLGALVTHPSTVIGQVQGPIGMARVSAQAQDFGPFVFITLAAMISISLGVFNLLPIPALDGGRGVFILVEMLRGKPVDPEKEALVHVGGFAVLIALMLAVSYHDVSAALAGHAAF</sequence>
<feature type="transmembrane region" description="Helical" evidence="11">
    <location>
        <begin position="109"/>
        <end position="134"/>
    </location>
</feature>
<gene>
    <name evidence="13" type="ORF">WPS_15530</name>
</gene>
<evidence type="ECO:0000256" key="8">
    <source>
        <dbReference type="ARBA" id="ARBA00022989"/>
    </source>
</evidence>
<comment type="cofactor">
    <cofactor evidence="1">
        <name>Zn(2+)</name>
        <dbReference type="ChEBI" id="CHEBI:29105"/>
    </cofactor>
</comment>
<dbReference type="InterPro" id="IPR041489">
    <property type="entry name" value="PDZ_6"/>
</dbReference>
<evidence type="ECO:0000259" key="12">
    <source>
        <dbReference type="PROSITE" id="PS50106"/>
    </source>
</evidence>
<dbReference type="RefSeq" id="WP_317997248.1">
    <property type="nucleotide sequence ID" value="NZ_AP025523.1"/>
</dbReference>
<feature type="transmembrane region" description="Helical" evidence="11">
    <location>
        <begin position="336"/>
        <end position="355"/>
    </location>
</feature>
<accession>A0AAN1XXW8</accession>
<organism evidence="13 14">
    <name type="scientific">Vulcanimicrobium alpinum</name>
    <dbReference type="NCBI Taxonomy" id="3016050"/>
    <lineage>
        <taxon>Bacteria</taxon>
        <taxon>Bacillati</taxon>
        <taxon>Vulcanimicrobiota</taxon>
        <taxon>Vulcanimicrobiia</taxon>
        <taxon>Vulcanimicrobiales</taxon>
        <taxon>Vulcanimicrobiaceae</taxon>
        <taxon>Vulcanimicrobium</taxon>
    </lineage>
</organism>
<evidence type="ECO:0000256" key="2">
    <source>
        <dbReference type="ARBA" id="ARBA00004141"/>
    </source>
</evidence>
<evidence type="ECO:0000256" key="11">
    <source>
        <dbReference type="SAM" id="Phobius"/>
    </source>
</evidence>
<keyword evidence="7" id="KW-0862">Zinc</keyword>
<keyword evidence="4" id="KW-0645">Protease</keyword>
<name>A0AAN1XXW8_UNVUL</name>
<dbReference type="PANTHER" id="PTHR42837">
    <property type="entry name" value="REGULATOR OF SIGMA-E PROTEASE RSEP"/>
    <property type="match status" value="1"/>
</dbReference>
<dbReference type="GO" id="GO:0016020">
    <property type="term" value="C:membrane"/>
    <property type="evidence" value="ECO:0007669"/>
    <property type="project" value="UniProtKB-SubCell"/>
</dbReference>
<evidence type="ECO:0000313" key="13">
    <source>
        <dbReference type="EMBL" id="BDE06277.1"/>
    </source>
</evidence>
<keyword evidence="5 11" id="KW-0812">Transmembrane</keyword>
<dbReference type="InterPro" id="IPR036034">
    <property type="entry name" value="PDZ_sf"/>
</dbReference>
<evidence type="ECO:0000256" key="3">
    <source>
        <dbReference type="ARBA" id="ARBA00007931"/>
    </source>
</evidence>
<dbReference type="Pfam" id="PF17820">
    <property type="entry name" value="PDZ_6"/>
    <property type="match status" value="1"/>
</dbReference>
<dbReference type="SUPFAM" id="SSF50156">
    <property type="entry name" value="PDZ domain-like"/>
    <property type="match status" value="1"/>
</dbReference>
<proteinExistence type="inferred from homology"/>
<dbReference type="GO" id="GO:0006508">
    <property type="term" value="P:proteolysis"/>
    <property type="evidence" value="ECO:0007669"/>
    <property type="project" value="UniProtKB-KW"/>
</dbReference>
<dbReference type="KEGG" id="vab:WPS_15530"/>
<keyword evidence="9 13" id="KW-0482">Metalloprotease</keyword>
<evidence type="ECO:0000256" key="6">
    <source>
        <dbReference type="ARBA" id="ARBA00022801"/>
    </source>
</evidence>
<keyword evidence="8 11" id="KW-1133">Transmembrane helix</keyword>
<keyword evidence="10 11" id="KW-0472">Membrane</keyword>
<evidence type="ECO:0000313" key="14">
    <source>
        <dbReference type="Proteomes" id="UP001317532"/>
    </source>
</evidence>
<feature type="transmembrane region" description="Helical" evidence="11">
    <location>
        <begin position="285"/>
        <end position="307"/>
    </location>
</feature>
<evidence type="ECO:0000256" key="5">
    <source>
        <dbReference type="ARBA" id="ARBA00022692"/>
    </source>
</evidence>
<dbReference type="Pfam" id="PF02163">
    <property type="entry name" value="Peptidase_M50"/>
    <property type="match status" value="1"/>
</dbReference>
<dbReference type="AlphaFoldDB" id="A0AAN1XXW8"/>
<dbReference type="InterPro" id="IPR008915">
    <property type="entry name" value="Peptidase_M50"/>
</dbReference>
<dbReference type="PANTHER" id="PTHR42837:SF2">
    <property type="entry name" value="MEMBRANE METALLOPROTEASE ARASP2, CHLOROPLASTIC-RELATED"/>
    <property type="match status" value="1"/>
</dbReference>
<protein>
    <submittedName>
        <fullName evidence="13">RIP metalloprotease RseP</fullName>
    </submittedName>
</protein>
<dbReference type="InterPro" id="IPR001478">
    <property type="entry name" value="PDZ"/>
</dbReference>
<dbReference type="CDD" id="cd06163">
    <property type="entry name" value="S2P-M50_PDZ_RseP-like"/>
    <property type="match status" value="1"/>
</dbReference>
<keyword evidence="6" id="KW-0378">Hydrolase</keyword>
<reference evidence="13 14" key="1">
    <citation type="journal article" date="2022" name="ISME Commun">
        <title>Vulcanimicrobium alpinus gen. nov. sp. nov., the first cultivated representative of the candidate phylum 'Eremiobacterota', is a metabolically versatile aerobic anoxygenic phototroph.</title>
        <authorList>
            <person name="Yabe S."/>
            <person name="Muto K."/>
            <person name="Abe K."/>
            <person name="Yokota A."/>
            <person name="Staudigel H."/>
            <person name="Tebo B.M."/>
        </authorList>
    </citation>
    <scope>NUCLEOTIDE SEQUENCE [LARGE SCALE GENOMIC DNA]</scope>
    <source>
        <strain evidence="13 14">WC8-2</strain>
    </source>
</reference>
<keyword evidence="14" id="KW-1185">Reference proteome</keyword>
<feature type="domain" description="PDZ" evidence="12">
    <location>
        <begin position="119"/>
        <end position="173"/>
    </location>
</feature>
<evidence type="ECO:0000256" key="9">
    <source>
        <dbReference type="ARBA" id="ARBA00023049"/>
    </source>
</evidence>
<dbReference type="Gene3D" id="2.30.42.10">
    <property type="match status" value="1"/>
</dbReference>
<evidence type="ECO:0000256" key="10">
    <source>
        <dbReference type="ARBA" id="ARBA00023136"/>
    </source>
</evidence>
<dbReference type="EMBL" id="AP025523">
    <property type="protein sequence ID" value="BDE06277.1"/>
    <property type="molecule type" value="Genomic_DNA"/>
</dbReference>
<comment type="similarity">
    <text evidence="3">Belongs to the peptidase M50B family.</text>
</comment>
<comment type="subcellular location">
    <subcellularLocation>
        <location evidence="2">Membrane</location>
        <topology evidence="2">Multi-pass membrane protein</topology>
    </subcellularLocation>
</comment>
<dbReference type="SMART" id="SM00228">
    <property type="entry name" value="PDZ"/>
    <property type="match status" value="1"/>
</dbReference>